<dbReference type="Proteomes" id="UP000245133">
    <property type="component" value="Unassembled WGS sequence"/>
</dbReference>
<dbReference type="Gene3D" id="3.30.565.10">
    <property type="entry name" value="Histidine kinase-like ATPase, C-terminal domain"/>
    <property type="match status" value="1"/>
</dbReference>
<evidence type="ECO:0000256" key="11">
    <source>
        <dbReference type="SAM" id="Phobius"/>
    </source>
</evidence>
<dbReference type="Gene3D" id="3.40.50.2300">
    <property type="match status" value="1"/>
</dbReference>
<feature type="domain" description="Response regulatory" evidence="13">
    <location>
        <begin position="619"/>
        <end position="738"/>
    </location>
</feature>
<evidence type="ECO:0000256" key="6">
    <source>
        <dbReference type="ARBA" id="ARBA00022692"/>
    </source>
</evidence>
<dbReference type="GO" id="GO:0005886">
    <property type="term" value="C:plasma membrane"/>
    <property type="evidence" value="ECO:0007669"/>
    <property type="project" value="UniProtKB-SubCell"/>
</dbReference>
<feature type="transmembrane region" description="Helical" evidence="11">
    <location>
        <begin position="327"/>
        <end position="348"/>
    </location>
</feature>
<dbReference type="PANTHER" id="PTHR45339">
    <property type="entry name" value="HYBRID SIGNAL TRANSDUCTION HISTIDINE KINASE J"/>
    <property type="match status" value="1"/>
</dbReference>
<dbReference type="EC" id="2.7.13.3" evidence="3"/>
<feature type="domain" description="Histidine kinase" evidence="12">
    <location>
        <begin position="377"/>
        <end position="596"/>
    </location>
</feature>
<keyword evidence="7 11" id="KW-1133">Transmembrane helix</keyword>
<dbReference type="CDD" id="cd16922">
    <property type="entry name" value="HATPase_EvgS-ArcB-TorS-like"/>
    <property type="match status" value="1"/>
</dbReference>
<comment type="subcellular location">
    <subcellularLocation>
        <location evidence="2">Cell membrane</location>
        <topology evidence="2">Multi-pass membrane protein</topology>
    </subcellularLocation>
</comment>
<dbReference type="Pfam" id="PF00512">
    <property type="entry name" value="HisKA"/>
    <property type="match status" value="1"/>
</dbReference>
<feature type="transmembrane region" description="Helical" evidence="11">
    <location>
        <begin position="12"/>
        <end position="30"/>
    </location>
</feature>
<keyword evidence="15" id="KW-1185">Reference proteome</keyword>
<keyword evidence="6 11" id="KW-0812">Transmembrane</keyword>
<feature type="transmembrane region" description="Helical" evidence="11">
    <location>
        <begin position="88"/>
        <end position="106"/>
    </location>
</feature>
<evidence type="ECO:0000313" key="14">
    <source>
        <dbReference type="EMBL" id="GBF50995.1"/>
    </source>
</evidence>
<proteinExistence type="predicted"/>
<dbReference type="InterPro" id="IPR003594">
    <property type="entry name" value="HATPase_dom"/>
</dbReference>
<dbReference type="Pfam" id="PF05231">
    <property type="entry name" value="MASE1"/>
    <property type="match status" value="1"/>
</dbReference>
<dbReference type="InterPro" id="IPR003661">
    <property type="entry name" value="HisK_dim/P_dom"/>
</dbReference>
<reference evidence="14 15" key="1">
    <citation type="submission" date="2018-02" db="EMBL/GenBank/DDBJ databases">
        <title>Novel Leptospira species isolated from soil and water in Japan.</title>
        <authorList>
            <person name="Nakao R."/>
            <person name="Masuzawa T."/>
        </authorList>
    </citation>
    <scope>NUCLEOTIDE SEQUENCE [LARGE SCALE GENOMIC DNA]</scope>
    <source>
        <strain evidence="14 15">YH101</strain>
    </source>
</reference>
<comment type="catalytic activity">
    <reaction evidence="1">
        <text>ATP + protein L-histidine = ADP + protein N-phospho-L-histidine.</text>
        <dbReference type="EC" id="2.7.13.3"/>
    </reaction>
</comment>
<feature type="modified residue" description="4-aspartylphosphate" evidence="10">
    <location>
        <position position="670"/>
    </location>
</feature>
<dbReference type="SMART" id="SM00388">
    <property type="entry name" value="HisKA"/>
    <property type="match status" value="1"/>
</dbReference>
<protein>
    <recommendedName>
        <fullName evidence="3">histidine kinase</fullName>
        <ecNumber evidence="3">2.7.13.3</ecNumber>
    </recommendedName>
</protein>
<dbReference type="PROSITE" id="PS50110">
    <property type="entry name" value="RESPONSE_REGULATORY"/>
    <property type="match status" value="1"/>
</dbReference>
<dbReference type="CDD" id="cd00082">
    <property type="entry name" value="HisKA"/>
    <property type="match status" value="1"/>
</dbReference>
<sequence>MAKLIKSFQIQITFFVLYIGFGKLCLNVFALDGASSPIWPSAGIALGFVLVYGKKVWPILFFASFLTNLSFASFLHAQDIPFHEWSRIGFIAFGNTIASIIGGLTLRRSLGHKLDLYQTKEMKRFFLITGPITSVMSASMGIFALVLFDHIQVQEIWDSWFRWCLGDTIGILIFTPLTLFYWNWRRGEETGERFAFYFVASAISFLLSLLVFFYTRTWENEFIQNRLSFEAERIQQIIGERFEELGQQSTRDILDKDMLASTLCIQIKEIVDKHNILFDYNCNSANNPIFSEFEKSLSIQSKEFNFQLTIIATRAFYLVNISRASEVLLLFSSLLSGLLGLVVMMILGKERTVESLVKERTKELQEANQIKTQFLANMSHEIRTPMNGVLGMLSLLERTTLDKEQEDYLFQAKKSILSLLTIINDILDVSKLEFQKIEIKKEPIQLSSLCANLQLLFEEESKERNVHFQIEIQKDHFTEPLLLDESRLRQVLINLISNAFKFTKIGSIRLIVKRAKDPRWIEFSVKDTGIGISHEDQHRLFERFTQLGTSRTKKQEGSGLGLYISKELVHLMGGAIRVESELKKGSTFIFTLPYETARREHSKSLGSVAHNTLENSKFHLLIAEDNPLNQKFIMRILEKENYTVHVAMNGKEVVHLLDLDEYPYDLILMDIQMPEMDGIEATRQIRSRKDKFQNILIIAVTANSMENQVKEYYAAGMNACLKKPIIVSELLSTLYLFLHKENDFVN</sequence>
<dbReference type="InterPro" id="IPR036890">
    <property type="entry name" value="HATPase_C_sf"/>
</dbReference>
<evidence type="ECO:0000256" key="3">
    <source>
        <dbReference type="ARBA" id="ARBA00012438"/>
    </source>
</evidence>
<evidence type="ECO:0000259" key="12">
    <source>
        <dbReference type="PROSITE" id="PS50109"/>
    </source>
</evidence>
<dbReference type="CDD" id="cd17546">
    <property type="entry name" value="REC_hyHK_CKI1_RcsC-like"/>
    <property type="match status" value="1"/>
</dbReference>
<dbReference type="Pfam" id="PF02518">
    <property type="entry name" value="HATPase_c"/>
    <property type="match status" value="1"/>
</dbReference>
<dbReference type="FunFam" id="3.30.565.10:FF:000010">
    <property type="entry name" value="Sensor histidine kinase RcsC"/>
    <property type="match status" value="1"/>
</dbReference>
<evidence type="ECO:0000256" key="8">
    <source>
        <dbReference type="ARBA" id="ARBA00023012"/>
    </source>
</evidence>
<name>A0A2P2E272_9LEPT</name>
<dbReference type="InterPro" id="IPR036097">
    <property type="entry name" value="HisK_dim/P_sf"/>
</dbReference>
<dbReference type="InterPro" id="IPR005467">
    <property type="entry name" value="His_kinase_dom"/>
</dbReference>
<feature type="transmembrane region" description="Helical" evidence="11">
    <location>
        <begin position="126"/>
        <end position="148"/>
    </location>
</feature>
<dbReference type="OrthoDB" id="9797243at2"/>
<dbReference type="InterPro" id="IPR004358">
    <property type="entry name" value="Sig_transdc_His_kin-like_C"/>
</dbReference>
<comment type="caution">
    <text evidence="14">The sequence shown here is derived from an EMBL/GenBank/DDBJ whole genome shotgun (WGS) entry which is preliminary data.</text>
</comment>
<evidence type="ECO:0000256" key="2">
    <source>
        <dbReference type="ARBA" id="ARBA00004651"/>
    </source>
</evidence>
<dbReference type="PRINTS" id="PR00344">
    <property type="entry name" value="BCTRLSENSOR"/>
</dbReference>
<dbReference type="InterPro" id="IPR007895">
    <property type="entry name" value="MASE1"/>
</dbReference>
<dbReference type="SUPFAM" id="SSF55874">
    <property type="entry name" value="ATPase domain of HSP90 chaperone/DNA topoisomerase II/histidine kinase"/>
    <property type="match status" value="1"/>
</dbReference>
<evidence type="ECO:0000313" key="15">
    <source>
        <dbReference type="Proteomes" id="UP000245133"/>
    </source>
</evidence>
<evidence type="ECO:0000256" key="10">
    <source>
        <dbReference type="PROSITE-ProRule" id="PRU00169"/>
    </source>
</evidence>
<keyword evidence="9 11" id="KW-0472">Membrane</keyword>
<dbReference type="EMBL" id="BFBB01000008">
    <property type="protein sequence ID" value="GBF50995.1"/>
    <property type="molecule type" value="Genomic_DNA"/>
</dbReference>
<keyword evidence="5 10" id="KW-0597">Phosphoprotein</keyword>
<dbReference type="SMART" id="SM00448">
    <property type="entry name" value="REC"/>
    <property type="match status" value="1"/>
</dbReference>
<dbReference type="GO" id="GO:0000155">
    <property type="term" value="F:phosphorelay sensor kinase activity"/>
    <property type="evidence" value="ECO:0007669"/>
    <property type="project" value="InterPro"/>
</dbReference>
<dbReference type="PROSITE" id="PS50109">
    <property type="entry name" value="HIS_KIN"/>
    <property type="match status" value="1"/>
</dbReference>
<dbReference type="SUPFAM" id="SSF52172">
    <property type="entry name" value="CheY-like"/>
    <property type="match status" value="1"/>
</dbReference>
<evidence type="ECO:0000259" key="13">
    <source>
        <dbReference type="PROSITE" id="PS50110"/>
    </source>
</evidence>
<dbReference type="PANTHER" id="PTHR45339:SF1">
    <property type="entry name" value="HYBRID SIGNAL TRANSDUCTION HISTIDINE KINASE J"/>
    <property type="match status" value="1"/>
</dbReference>
<keyword evidence="8" id="KW-0902">Two-component regulatory system</keyword>
<accession>A0A2P2E272</accession>
<dbReference type="InterPro" id="IPR011006">
    <property type="entry name" value="CheY-like_superfamily"/>
</dbReference>
<evidence type="ECO:0000256" key="5">
    <source>
        <dbReference type="ARBA" id="ARBA00022553"/>
    </source>
</evidence>
<evidence type="ECO:0000256" key="7">
    <source>
        <dbReference type="ARBA" id="ARBA00022989"/>
    </source>
</evidence>
<evidence type="ECO:0000256" key="1">
    <source>
        <dbReference type="ARBA" id="ARBA00000085"/>
    </source>
</evidence>
<dbReference type="SMART" id="SM00387">
    <property type="entry name" value="HATPase_c"/>
    <property type="match status" value="1"/>
</dbReference>
<keyword evidence="4" id="KW-1003">Cell membrane</keyword>
<dbReference type="Pfam" id="PF00072">
    <property type="entry name" value="Response_reg"/>
    <property type="match status" value="1"/>
</dbReference>
<dbReference type="RefSeq" id="WP_108977256.1">
    <property type="nucleotide sequence ID" value="NZ_BFBB01000008.1"/>
</dbReference>
<evidence type="ECO:0000256" key="9">
    <source>
        <dbReference type="ARBA" id="ARBA00023136"/>
    </source>
</evidence>
<feature type="transmembrane region" description="Helical" evidence="11">
    <location>
        <begin position="160"/>
        <end position="182"/>
    </location>
</feature>
<dbReference type="Gene3D" id="1.10.287.130">
    <property type="match status" value="1"/>
</dbReference>
<dbReference type="AlphaFoldDB" id="A0A2P2E272"/>
<dbReference type="SUPFAM" id="SSF47384">
    <property type="entry name" value="Homodimeric domain of signal transducing histidine kinase"/>
    <property type="match status" value="1"/>
</dbReference>
<feature type="transmembrane region" description="Helical" evidence="11">
    <location>
        <begin position="194"/>
        <end position="214"/>
    </location>
</feature>
<evidence type="ECO:0000256" key="4">
    <source>
        <dbReference type="ARBA" id="ARBA00022475"/>
    </source>
</evidence>
<gene>
    <name evidence="14" type="ORF">LPTSP4_25260</name>
</gene>
<dbReference type="InterPro" id="IPR001789">
    <property type="entry name" value="Sig_transdc_resp-reg_receiver"/>
</dbReference>
<organism evidence="14 15">
    <name type="scientific">Leptospira ryugenii</name>
    <dbReference type="NCBI Taxonomy" id="1917863"/>
    <lineage>
        <taxon>Bacteria</taxon>
        <taxon>Pseudomonadati</taxon>
        <taxon>Spirochaetota</taxon>
        <taxon>Spirochaetia</taxon>
        <taxon>Leptospirales</taxon>
        <taxon>Leptospiraceae</taxon>
        <taxon>Leptospira</taxon>
    </lineage>
</organism>
<feature type="transmembrane region" description="Helical" evidence="11">
    <location>
        <begin position="59"/>
        <end position="76"/>
    </location>
</feature>